<dbReference type="KEGG" id="ccz:CCALI_00983"/>
<evidence type="ECO:0000256" key="1">
    <source>
        <dbReference type="ARBA" id="ARBA00004651"/>
    </source>
</evidence>
<evidence type="ECO:0000256" key="3">
    <source>
        <dbReference type="ARBA" id="ARBA00022475"/>
    </source>
</evidence>
<dbReference type="GO" id="GO:0046872">
    <property type="term" value="F:metal ion binding"/>
    <property type="evidence" value="ECO:0007669"/>
    <property type="project" value="UniProtKB-KW"/>
</dbReference>
<dbReference type="RefSeq" id="WP_016482355.1">
    <property type="nucleotide sequence ID" value="NC_021487.1"/>
</dbReference>
<feature type="compositionally biased region" description="Basic and acidic residues" evidence="19">
    <location>
        <begin position="1"/>
        <end position="15"/>
    </location>
</feature>
<keyword evidence="13" id="KW-0594">Phospholipid biosynthesis</keyword>
<feature type="binding site" evidence="16">
    <location>
        <position position="60"/>
    </location>
    <ligand>
        <name>substrate</name>
    </ligand>
</feature>
<dbReference type="eggNOG" id="COG0671">
    <property type="taxonomic scope" value="Bacteria"/>
</dbReference>
<feature type="transmembrane region" description="Helical" evidence="20">
    <location>
        <begin position="190"/>
        <end position="211"/>
    </location>
</feature>
<feature type="region of interest" description="Disordered" evidence="19">
    <location>
        <begin position="1"/>
        <end position="30"/>
    </location>
</feature>
<gene>
    <name evidence="22" type="ORF">CCALI_00983</name>
</gene>
<evidence type="ECO:0000256" key="12">
    <source>
        <dbReference type="ARBA" id="ARBA00023136"/>
    </source>
</evidence>
<keyword evidence="4" id="KW-0444">Lipid biosynthesis</keyword>
<proteinExistence type="inferred from homology"/>
<evidence type="ECO:0000259" key="21">
    <source>
        <dbReference type="Pfam" id="PF01569"/>
    </source>
</evidence>
<keyword evidence="11" id="KW-0443">Lipid metabolism</keyword>
<keyword evidence="10 20" id="KW-1133">Transmembrane helix</keyword>
<keyword evidence="18" id="KW-0479">Metal-binding</keyword>
<dbReference type="Gene3D" id="1.20.144.10">
    <property type="entry name" value="Phosphatidic acid phosphatase type 2/haloperoxidase"/>
    <property type="match status" value="1"/>
</dbReference>
<evidence type="ECO:0000256" key="8">
    <source>
        <dbReference type="ARBA" id="ARBA00022777"/>
    </source>
</evidence>
<feature type="binding site" evidence="17">
    <location>
        <position position="60"/>
    </location>
    <ligand>
        <name>ATP</name>
        <dbReference type="ChEBI" id="CHEBI:30616"/>
    </ligand>
</feature>
<dbReference type="SUPFAM" id="SSF48317">
    <property type="entry name" value="Acid phosphatase/Vanadium-dependent haloperoxidase"/>
    <property type="match status" value="1"/>
</dbReference>
<feature type="binding site" evidence="17">
    <location>
        <position position="129"/>
    </location>
    <ligand>
        <name>ATP</name>
        <dbReference type="ChEBI" id="CHEBI:30616"/>
    </ligand>
</feature>
<keyword evidence="18" id="KW-0460">Magnesium</keyword>
<evidence type="ECO:0000256" key="16">
    <source>
        <dbReference type="PIRSR" id="PIRSR600829-2"/>
    </source>
</evidence>
<keyword evidence="9 17" id="KW-0067">ATP-binding</keyword>
<dbReference type="Gene3D" id="1.10.287.3610">
    <property type="match status" value="1"/>
</dbReference>
<evidence type="ECO:0000256" key="15">
    <source>
        <dbReference type="PIRSR" id="PIRSR600829-1"/>
    </source>
</evidence>
<feature type="binding site" evidence="17">
    <location>
        <begin position="147"/>
        <end position="148"/>
    </location>
    <ligand>
        <name>ATP</name>
        <dbReference type="ChEBI" id="CHEBI:30616"/>
    </ligand>
</feature>
<dbReference type="Pfam" id="PF01219">
    <property type="entry name" value="DAGK_prokar"/>
    <property type="match status" value="1"/>
</dbReference>
<protein>
    <submittedName>
        <fullName evidence="22">Diacylglycerol kinase</fullName>
    </submittedName>
</protein>
<keyword evidence="3" id="KW-1003">Cell membrane</keyword>
<feature type="transmembrane region" description="Helical" evidence="20">
    <location>
        <begin position="231"/>
        <end position="260"/>
    </location>
</feature>
<evidence type="ECO:0000256" key="2">
    <source>
        <dbReference type="ARBA" id="ARBA00005967"/>
    </source>
</evidence>
<keyword evidence="7 17" id="KW-0547">Nucleotide-binding</keyword>
<evidence type="ECO:0000256" key="5">
    <source>
        <dbReference type="ARBA" id="ARBA00022679"/>
    </source>
</evidence>
<dbReference type="InterPro" id="IPR036945">
    <property type="entry name" value="DAGK_sf"/>
</dbReference>
<feature type="binding site" evidence="16">
    <location>
        <position position="122"/>
    </location>
    <ligand>
        <name>substrate</name>
    </ligand>
</feature>
<keyword evidence="6 20" id="KW-0812">Transmembrane</keyword>
<name>S0ETG7_CHTCT</name>
<sequence length="336" mass="36444">MSQEKIETSSVDRELAVPTRRSRPKRIDGSDQVEPAIRPLSALRSLLNYFGNDDSSTARRAGAFVGFRNAQDGILHCFRTQRNMRIHFIVLVAVLLSGLLLNFDNRDMLVLLFAITLVIVSEMFNTAVEIIVDMVTEHYSPAAKLAKDVAAGAVLLSAMNAIIAGTLIFFGQKKLVQIQEQMRQNTGPDIVQVVVIGVVALALLVIISKLLSNTGSPWHGGIISGHTALGFLLAMTIFFTAANSYIAVLAVLLAVLIAHSRVEAGVHSVREVILGAVIAIFLTSLVFRLMPLVRSWTMHRITSPAAAVHNVGKTSGQLSQNLHRVRESGLDPASSH</sequence>
<evidence type="ECO:0000256" key="6">
    <source>
        <dbReference type="ARBA" id="ARBA00022692"/>
    </source>
</evidence>
<evidence type="ECO:0000256" key="10">
    <source>
        <dbReference type="ARBA" id="ARBA00022989"/>
    </source>
</evidence>
<dbReference type="PANTHER" id="PTHR34299:SF1">
    <property type="entry name" value="DIACYLGLYCEROL KINASE"/>
    <property type="match status" value="1"/>
</dbReference>
<feature type="domain" description="Phosphatidic acid phosphatase type 2/haloperoxidase" evidence="21">
    <location>
        <begin position="219"/>
        <end position="291"/>
    </location>
</feature>
<dbReference type="GO" id="GO:0005886">
    <property type="term" value="C:plasma membrane"/>
    <property type="evidence" value="ECO:0007669"/>
    <property type="project" value="UniProtKB-SubCell"/>
</dbReference>
<organism evidence="22 23">
    <name type="scientific">Chthonomonas calidirosea (strain DSM 23976 / ICMP 18418 / T49)</name>
    <dbReference type="NCBI Taxonomy" id="1303518"/>
    <lineage>
        <taxon>Bacteria</taxon>
        <taxon>Bacillati</taxon>
        <taxon>Armatimonadota</taxon>
        <taxon>Chthonomonadia</taxon>
        <taxon>Chthonomonadales</taxon>
        <taxon>Chthonomonadaceae</taxon>
        <taxon>Chthonomonas</taxon>
    </lineage>
</organism>
<dbReference type="PATRIC" id="fig|1303518.3.peg.993"/>
<accession>S0ETG7</accession>
<feature type="transmembrane region" description="Helical" evidence="20">
    <location>
        <begin position="86"/>
        <end position="103"/>
    </location>
</feature>
<keyword evidence="14" id="KW-1208">Phospholipid metabolism</keyword>
<evidence type="ECO:0000256" key="13">
    <source>
        <dbReference type="ARBA" id="ARBA00023209"/>
    </source>
</evidence>
<feature type="active site" description="Proton acceptor" evidence="15">
    <location>
        <position position="122"/>
    </location>
</feature>
<dbReference type="GO" id="GO:0008654">
    <property type="term" value="P:phospholipid biosynthetic process"/>
    <property type="evidence" value="ECO:0007669"/>
    <property type="project" value="UniProtKB-KW"/>
</dbReference>
<dbReference type="EMBL" id="HF951689">
    <property type="protein sequence ID" value="CCW34805.1"/>
    <property type="molecule type" value="Genomic_DNA"/>
</dbReference>
<dbReference type="CDD" id="cd14266">
    <property type="entry name" value="UDPK_IM_PAP2_like"/>
    <property type="match status" value="1"/>
</dbReference>
<dbReference type="eggNOG" id="COG0818">
    <property type="taxonomic scope" value="Bacteria"/>
</dbReference>
<dbReference type="STRING" id="454171.CP488_00173"/>
<evidence type="ECO:0000313" key="23">
    <source>
        <dbReference type="Proteomes" id="UP000014227"/>
    </source>
</evidence>
<evidence type="ECO:0000256" key="18">
    <source>
        <dbReference type="PIRSR" id="PIRSR600829-4"/>
    </source>
</evidence>
<dbReference type="Pfam" id="PF01569">
    <property type="entry name" value="PAP2"/>
    <property type="match status" value="1"/>
</dbReference>
<dbReference type="PANTHER" id="PTHR34299">
    <property type="entry name" value="DIACYLGLYCEROL KINASE"/>
    <property type="match status" value="1"/>
</dbReference>
<reference evidence="23" key="1">
    <citation type="submission" date="2013-03" db="EMBL/GenBank/DDBJ databases">
        <title>Genome sequence of Chthonomonas calidirosea, the first sequenced genome from the Armatimonadetes phylum (formally candidate division OP10).</title>
        <authorList>
            <person name="Lee K.C.Y."/>
            <person name="Morgan X.C."/>
            <person name="Dunfield P.F."/>
            <person name="Tamas I."/>
            <person name="Houghton K.M."/>
            <person name="Vyssotski M."/>
            <person name="Ryan J.L.J."/>
            <person name="Lagutin K."/>
            <person name="McDonald I.R."/>
            <person name="Stott M.B."/>
        </authorList>
    </citation>
    <scope>NUCLEOTIDE SEQUENCE [LARGE SCALE GENOMIC DNA]</scope>
    <source>
        <strain evidence="23">DSM 23976 / ICMP 18418 / T49</strain>
    </source>
</reference>
<feature type="transmembrane region" description="Helical" evidence="20">
    <location>
        <begin position="109"/>
        <end position="128"/>
    </location>
</feature>
<dbReference type="GO" id="GO:0005524">
    <property type="term" value="F:ATP binding"/>
    <property type="evidence" value="ECO:0007669"/>
    <property type="project" value="UniProtKB-KW"/>
</dbReference>
<keyword evidence="8 22" id="KW-0418">Kinase</keyword>
<dbReference type="InterPro" id="IPR000326">
    <property type="entry name" value="PAP2/HPO"/>
</dbReference>
<feature type="transmembrane region" description="Helical" evidence="20">
    <location>
        <begin position="272"/>
        <end position="290"/>
    </location>
</feature>
<dbReference type="Proteomes" id="UP000014227">
    <property type="component" value="Chromosome I"/>
</dbReference>
<feature type="transmembrane region" description="Helical" evidence="20">
    <location>
        <begin position="149"/>
        <end position="170"/>
    </location>
</feature>
<evidence type="ECO:0000256" key="17">
    <source>
        <dbReference type="PIRSR" id="PIRSR600829-3"/>
    </source>
</evidence>
<keyword evidence="23" id="KW-1185">Reference proteome</keyword>
<evidence type="ECO:0000313" key="22">
    <source>
        <dbReference type="EMBL" id="CCW34805.1"/>
    </source>
</evidence>
<evidence type="ECO:0000256" key="7">
    <source>
        <dbReference type="ARBA" id="ARBA00022741"/>
    </source>
</evidence>
<comment type="subcellular location">
    <subcellularLocation>
        <location evidence="1">Cell membrane</location>
        <topology evidence="1">Multi-pass membrane protein</topology>
    </subcellularLocation>
</comment>
<evidence type="ECO:0000256" key="9">
    <source>
        <dbReference type="ARBA" id="ARBA00022840"/>
    </source>
</evidence>
<feature type="binding site" evidence="18">
    <location>
        <position position="129"/>
    </location>
    <ligand>
        <name>a divalent metal cation</name>
        <dbReference type="ChEBI" id="CHEBI:60240"/>
    </ligand>
</feature>
<evidence type="ECO:0000256" key="4">
    <source>
        <dbReference type="ARBA" id="ARBA00022516"/>
    </source>
</evidence>
<keyword evidence="12 20" id="KW-0472">Membrane</keyword>
<dbReference type="InParanoid" id="S0ETG7"/>
<dbReference type="AlphaFoldDB" id="S0ETG7"/>
<dbReference type="OrthoDB" id="9789934at2"/>
<evidence type="ECO:0000256" key="11">
    <source>
        <dbReference type="ARBA" id="ARBA00023098"/>
    </source>
</evidence>
<comment type="similarity">
    <text evidence="2">Belongs to the bacterial diacylglycerol kinase family.</text>
</comment>
<evidence type="ECO:0000256" key="20">
    <source>
        <dbReference type="SAM" id="Phobius"/>
    </source>
</evidence>
<evidence type="ECO:0000256" key="14">
    <source>
        <dbReference type="ARBA" id="ARBA00023264"/>
    </source>
</evidence>
<dbReference type="GO" id="GO:0016301">
    <property type="term" value="F:kinase activity"/>
    <property type="evidence" value="ECO:0007669"/>
    <property type="project" value="UniProtKB-KW"/>
</dbReference>
<comment type="cofactor">
    <cofactor evidence="18">
        <name>Mg(2+)</name>
        <dbReference type="ChEBI" id="CHEBI:18420"/>
    </cofactor>
    <text evidence="18">Mn(2+), Zn(2+), Cd(2+) and Co(2+) support activity to lesser extents.</text>
</comment>
<keyword evidence="5" id="KW-0808">Transferase</keyword>
<evidence type="ECO:0000256" key="19">
    <source>
        <dbReference type="SAM" id="MobiDB-lite"/>
    </source>
</evidence>
<dbReference type="InterPro" id="IPR036938">
    <property type="entry name" value="PAP2/HPO_sf"/>
</dbReference>
<dbReference type="HOGENOM" id="CLU_825631_0_0_0"/>
<dbReference type="InterPro" id="IPR000829">
    <property type="entry name" value="DAGK"/>
</dbReference>